<comment type="subcellular location">
    <subcellularLocation>
        <location evidence="1">Cell membrane</location>
        <topology evidence="1">Multi-pass membrane protein</topology>
    </subcellularLocation>
</comment>
<feature type="transmembrane region" description="Helical" evidence="7">
    <location>
        <begin position="70"/>
        <end position="90"/>
    </location>
</feature>
<dbReference type="PROSITE" id="PS50850">
    <property type="entry name" value="MFS"/>
    <property type="match status" value="1"/>
</dbReference>
<dbReference type="AlphaFoldDB" id="A0A939E3W9"/>
<evidence type="ECO:0000256" key="2">
    <source>
        <dbReference type="ARBA" id="ARBA00022448"/>
    </source>
</evidence>
<keyword evidence="4 7" id="KW-1133">Transmembrane helix</keyword>
<keyword evidence="3 7" id="KW-0812">Transmembrane</keyword>
<comment type="caution">
    <text evidence="9">The sequence shown here is derived from an EMBL/GenBank/DDBJ whole genome shotgun (WGS) entry which is preliminary data.</text>
</comment>
<dbReference type="PROSITE" id="PS00216">
    <property type="entry name" value="SUGAR_TRANSPORT_1"/>
    <property type="match status" value="1"/>
</dbReference>
<evidence type="ECO:0000256" key="4">
    <source>
        <dbReference type="ARBA" id="ARBA00022989"/>
    </source>
</evidence>
<dbReference type="Gene3D" id="1.20.1250.20">
    <property type="entry name" value="MFS general substrate transporter like domains"/>
    <property type="match status" value="1"/>
</dbReference>
<dbReference type="InterPro" id="IPR005829">
    <property type="entry name" value="Sugar_transporter_CS"/>
</dbReference>
<feature type="transmembrane region" description="Helical" evidence="7">
    <location>
        <begin position="345"/>
        <end position="366"/>
    </location>
</feature>
<evidence type="ECO:0000256" key="6">
    <source>
        <dbReference type="SAM" id="MobiDB-lite"/>
    </source>
</evidence>
<name>A0A939E3W9_9CORY</name>
<feature type="region of interest" description="Disordered" evidence="6">
    <location>
        <begin position="1"/>
        <end position="22"/>
    </location>
</feature>
<dbReference type="Gene3D" id="1.20.1720.10">
    <property type="entry name" value="Multidrug resistance protein D"/>
    <property type="match status" value="1"/>
</dbReference>
<dbReference type="RefSeq" id="WP_207279620.1">
    <property type="nucleotide sequence ID" value="NZ_JAFLEQ010000017.1"/>
</dbReference>
<evidence type="ECO:0000313" key="10">
    <source>
        <dbReference type="Proteomes" id="UP000664332"/>
    </source>
</evidence>
<feature type="transmembrane region" description="Helical" evidence="7">
    <location>
        <begin position="30"/>
        <end position="58"/>
    </location>
</feature>
<feature type="transmembrane region" description="Helical" evidence="7">
    <location>
        <begin position="399"/>
        <end position="425"/>
    </location>
</feature>
<feature type="transmembrane region" description="Helical" evidence="7">
    <location>
        <begin position="308"/>
        <end position="333"/>
    </location>
</feature>
<feature type="transmembrane region" description="Helical" evidence="7">
    <location>
        <begin position="267"/>
        <end position="287"/>
    </location>
</feature>
<dbReference type="GO" id="GO:0005886">
    <property type="term" value="C:plasma membrane"/>
    <property type="evidence" value="ECO:0007669"/>
    <property type="project" value="UniProtKB-SubCell"/>
</dbReference>
<protein>
    <submittedName>
        <fullName evidence="9">MFS transporter</fullName>
    </submittedName>
</protein>
<feature type="transmembrane region" description="Helical" evidence="7">
    <location>
        <begin position="155"/>
        <end position="174"/>
    </location>
</feature>
<organism evidence="9 10">
    <name type="scientific">Corynebacterium mendelii</name>
    <dbReference type="NCBI Taxonomy" id="2765362"/>
    <lineage>
        <taxon>Bacteria</taxon>
        <taxon>Bacillati</taxon>
        <taxon>Actinomycetota</taxon>
        <taxon>Actinomycetes</taxon>
        <taxon>Mycobacteriales</taxon>
        <taxon>Corynebacteriaceae</taxon>
        <taxon>Corynebacterium</taxon>
    </lineage>
</organism>
<feature type="domain" description="Major facilitator superfamily (MFS) profile" evidence="8">
    <location>
        <begin position="32"/>
        <end position="554"/>
    </location>
</feature>
<evidence type="ECO:0000256" key="7">
    <source>
        <dbReference type="SAM" id="Phobius"/>
    </source>
</evidence>
<sequence>MSPAITRTRSPRTASDSSTAAAGQSPATRWYGLVVLALGLAMIVIDGTIVGVALPTIMAEMSLSITDAQWVNALYSVVFAALLLTMGRLADRYGRRGFFLAGIVVFAAGSVLAARSSGVEHLVSARVVQGVGGAMILPATLSTVNATFRGGDRAAAFGVWGAVMSGAAAVGPLLGGWLTSSFGWRWIFWVNLPLAAVVLVGAVVWVCPTRGSNNRRGIDVDGTLLSAIGFGALVFGIIEGPAIGWWTPIQPLSFLGHSWPEQAEVSAAGLALVIGAGALALFIAWEIHRKNNRRDAILELELFTIPTFTWGNIAAFAVAVGEFGIVFLLPLFLVGSAGLSVMQSGWVLAAMALGAFFSGASARHLAARTSAPVVVVIGLALEVTGCVVLALTIGLSGSLWLISALLVIYGLGLGLASAQLTSTVLSDVPKAASGQGSATQSTIRQIGSAVGAAVSGAALQAHLPDSLAGGLEQAGFDPDHLTPVTRAVEQSAGGALTLLRSGHTFPGMAEEQTGRLIDALSTGYAGATGWALAVCTAFLALGLVAAVTLAANSTRRQPTPAGNPGA</sequence>
<feature type="transmembrane region" description="Helical" evidence="7">
    <location>
        <begin position="127"/>
        <end position="148"/>
    </location>
</feature>
<feature type="transmembrane region" description="Helical" evidence="7">
    <location>
        <begin position="186"/>
        <end position="207"/>
    </location>
</feature>
<dbReference type="EMBL" id="JAFLEQ010000017">
    <property type="protein sequence ID" value="MBN9645147.1"/>
    <property type="molecule type" value="Genomic_DNA"/>
</dbReference>
<feature type="transmembrane region" description="Helical" evidence="7">
    <location>
        <begin position="373"/>
        <end position="393"/>
    </location>
</feature>
<evidence type="ECO:0000313" key="9">
    <source>
        <dbReference type="EMBL" id="MBN9645147.1"/>
    </source>
</evidence>
<feature type="transmembrane region" description="Helical" evidence="7">
    <location>
        <begin position="227"/>
        <end position="247"/>
    </location>
</feature>
<feature type="transmembrane region" description="Helical" evidence="7">
    <location>
        <begin position="530"/>
        <end position="551"/>
    </location>
</feature>
<dbReference type="CDD" id="cd17321">
    <property type="entry name" value="MFS_MMR_MDR_like"/>
    <property type="match status" value="1"/>
</dbReference>
<evidence type="ECO:0000259" key="8">
    <source>
        <dbReference type="PROSITE" id="PS50850"/>
    </source>
</evidence>
<keyword evidence="5 7" id="KW-0472">Membrane</keyword>
<accession>A0A939E3W9</accession>
<gene>
    <name evidence="9" type="ORF">JZY06_11080</name>
</gene>
<keyword evidence="10" id="KW-1185">Reference proteome</keyword>
<dbReference type="PANTHER" id="PTHR42718">
    <property type="entry name" value="MAJOR FACILITATOR SUPERFAMILY MULTIDRUG TRANSPORTER MFSC"/>
    <property type="match status" value="1"/>
</dbReference>
<proteinExistence type="predicted"/>
<evidence type="ECO:0000256" key="3">
    <source>
        <dbReference type="ARBA" id="ARBA00022692"/>
    </source>
</evidence>
<dbReference type="GO" id="GO:0022857">
    <property type="term" value="F:transmembrane transporter activity"/>
    <property type="evidence" value="ECO:0007669"/>
    <property type="project" value="InterPro"/>
</dbReference>
<dbReference type="SUPFAM" id="SSF103473">
    <property type="entry name" value="MFS general substrate transporter"/>
    <property type="match status" value="1"/>
</dbReference>
<dbReference type="PANTHER" id="PTHR42718:SF9">
    <property type="entry name" value="MAJOR FACILITATOR SUPERFAMILY MULTIDRUG TRANSPORTER MFSC"/>
    <property type="match status" value="1"/>
</dbReference>
<feature type="transmembrane region" description="Helical" evidence="7">
    <location>
        <begin position="97"/>
        <end position="115"/>
    </location>
</feature>
<dbReference type="InterPro" id="IPR036259">
    <property type="entry name" value="MFS_trans_sf"/>
</dbReference>
<dbReference type="Pfam" id="PF07690">
    <property type="entry name" value="MFS_1"/>
    <property type="match status" value="1"/>
</dbReference>
<dbReference type="InterPro" id="IPR020846">
    <property type="entry name" value="MFS_dom"/>
</dbReference>
<dbReference type="InterPro" id="IPR011701">
    <property type="entry name" value="MFS"/>
</dbReference>
<reference evidence="9" key="1">
    <citation type="submission" date="2021-03" db="EMBL/GenBank/DDBJ databases">
        <authorList>
            <person name="Sun Q."/>
        </authorList>
    </citation>
    <scope>NUCLEOTIDE SEQUENCE</scope>
    <source>
        <strain evidence="9">CCM 8862</strain>
    </source>
</reference>
<keyword evidence="2" id="KW-0813">Transport</keyword>
<evidence type="ECO:0000256" key="5">
    <source>
        <dbReference type="ARBA" id="ARBA00023136"/>
    </source>
</evidence>
<evidence type="ECO:0000256" key="1">
    <source>
        <dbReference type="ARBA" id="ARBA00004651"/>
    </source>
</evidence>
<dbReference type="Proteomes" id="UP000664332">
    <property type="component" value="Unassembled WGS sequence"/>
</dbReference>